<protein>
    <submittedName>
        <fullName evidence="2">Uncharacterized protein</fullName>
    </submittedName>
</protein>
<evidence type="ECO:0000313" key="2">
    <source>
        <dbReference type="EMBL" id="WZH45372.1"/>
    </source>
</evidence>
<gene>
    <name evidence="2" type="ORF">QYS62_006425</name>
</gene>
<evidence type="ECO:0000313" key="3">
    <source>
        <dbReference type="Proteomes" id="UP001489902"/>
    </source>
</evidence>
<accession>A0ABZ2WX67</accession>
<name>A0ABZ2WX67_9HYPO</name>
<keyword evidence="3" id="KW-1185">Reference proteome</keyword>
<dbReference type="Proteomes" id="UP001489902">
    <property type="component" value="Chromosome 3"/>
</dbReference>
<reference evidence="2 3" key="1">
    <citation type="submission" date="2024-04" db="EMBL/GenBank/DDBJ databases">
        <title>Complete genome sequence of Fusarium acuminatum.</title>
        <authorList>
            <person name="Lan B."/>
        </authorList>
    </citation>
    <scope>NUCLEOTIDE SEQUENCE [LARGE SCALE GENOMIC DNA]</scope>
    <source>
        <strain evidence="2">1A</strain>
    </source>
</reference>
<evidence type="ECO:0000256" key="1">
    <source>
        <dbReference type="SAM" id="MobiDB-lite"/>
    </source>
</evidence>
<feature type="compositionally biased region" description="Basic and acidic residues" evidence="1">
    <location>
        <begin position="141"/>
        <end position="154"/>
    </location>
</feature>
<feature type="compositionally biased region" description="Polar residues" evidence="1">
    <location>
        <begin position="167"/>
        <end position="197"/>
    </location>
</feature>
<dbReference type="EMBL" id="CP151262">
    <property type="protein sequence ID" value="WZH45372.1"/>
    <property type="molecule type" value="Genomic_DNA"/>
</dbReference>
<proteinExistence type="predicted"/>
<sequence>MSSFYRPSTRTAARAAMAKLTRAERAAREESDLHILRASIERALLNLDPDSELAKHLRQTMREIRRHSLNALLPRQPQKPAQRASVRPEPTPRPEPPVHVEPQIAQDVAKDDTIEAEAEAEVEAAPPHQDQPPLETVLTFRSEKPLPSIEKHSDQASVKTGTAPMSIFTNARDTEQSATTKATSQMSDAPEEQQTPAKDSKKRVAVDDNDEPSPVTKRVKTWLSQLTGGYIE</sequence>
<organism evidence="2 3">
    <name type="scientific">Fusarium acuminatum</name>
    <dbReference type="NCBI Taxonomy" id="5515"/>
    <lineage>
        <taxon>Eukaryota</taxon>
        <taxon>Fungi</taxon>
        <taxon>Dikarya</taxon>
        <taxon>Ascomycota</taxon>
        <taxon>Pezizomycotina</taxon>
        <taxon>Sordariomycetes</taxon>
        <taxon>Hypocreomycetidae</taxon>
        <taxon>Hypocreales</taxon>
        <taxon>Nectriaceae</taxon>
        <taxon>Fusarium</taxon>
        <taxon>Fusarium tricinctum species complex</taxon>
    </lineage>
</organism>
<feature type="region of interest" description="Disordered" evidence="1">
    <location>
        <begin position="69"/>
        <end position="220"/>
    </location>
</feature>